<dbReference type="InterPro" id="IPR003661">
    <property type="entry name" value="HisK_dim/P_dom"/>
</dbReference>
<dbReference type="EMBL" id="FQVM01000012">
    <property type="protein sequence ID" value="SHE79586.1"/>
    <property type="molecule type" value="Genomic_DNA"/>
</dbReference>
<evidence type="ECO:0000256" key="10">
    <source>
        <dbReference type="ARBA" id="ARBA00022840"/>
    </source>
</evidence>
<evidence type="ECO:0000256" key="11">
    <source>
        <dbReference type="ARBA" id="ARBA00022989"/>
    </source>
</evidence>
<protein>
    <recommendedName>
        <fullName evidence="3">histidine kinase</fullName>
        <ecNumber evidence="3">2.7.13.3</ecNumber>
    </recommendedName>
</protein>
<feature type="transmembrane region" description="Helical" evidence="14">
    <location>
        <begin position="15"/>
        <end position="38"/>
    </location>
</feature>
<dbReference type="CDD" id="cd00075">
    <property type="entry name" value="HATPase"/>
    <property type="match status" value="1"/>
</dbReference>
<dbReference type="SMART" id="SM00388">
    <property type="entry name" value="HisKA"/>
    <property type="match status" value="1"/>
</dbReference>
<reference evidence="17 18" key="1">
    <citation type="submission" date="2016-11" db="EMBL/GenBank/DDBJ databases">
        <authorList>
            <person name="Jaros S."/>
            <person name="Januszkiewicz K."/>
            <person name="Wedrychowicz H."/>
        </authorList>
    </citation>
    <scope>NUCLEOTIDE SEQUENCE [LARGE SCALE GENOMIC DNA]</scope>
    <source>
        <strain evidence="17 18">DSM 2631</strain>
    </source>
</reference>
<dbReference type="Gene3D" id="3.30.450.20">
    <property type="entry name" value="PAS domain"/>
    <property type="match status" value="1"/>
</dbReference>
<feature type="domain" description="Histidine kinase" evidence="15">
    <location>
        <begin position="256"/>
        <end position="469"/>
    </location>
</feature>
<accession>A0A1M4WEC3</accession>
<feature type="transmembrane region" description="Helical" evidence="14">
    <location>
        <begin position="171"/>
        <end position="194"/>
    </location>
</feature>
<evidence type="ECO:0000313" key="18">
    <source>
        <dbReference type="Proteomes" id="UP000184035"/>
    </source>
</evidence>
<dbReference type="InterPro" id="IPR004358">
    <property type="entry name" value="Sig_transdc_His_kin-like_C"/>
</dbReference>
<dbReference type="PROSITE" id="PS50109">
    <property type="entry name" value="HIS_KIN"/>
    <property type="match status" value="1"/>
</dbReference>
<dbReference type="FunFam" id="3.30.565.10:FF:000006">
    <property type="entry name" value="Sensor histidine kinase WalK"/>
    <property type="match status" value="1"/>
</dbReference>
<organism evidence="17 18">
    <name type="scientific">Clostridium fallax</name>
    <dbReference type="NCBI Taxonomy" id="1533"/>
    <lineage>
        <taxon>Bacteria</taxon>
        <taxon>Bacillati</taxon>
        <taxon>Bacillota</taxon>
        <taxon>Clostridia</taxon>
        <taxon>Eubacteriales</taxon>
        <taxon>Clostridiaceae</taxon>
        <taxon>Clostridium</taxon>
    </lineage>
</organism>
<dbReference type="InterPro" id="IPR003594">
    <property type="entry name" value="HATPase_dom"/>
</dbReference>
<dbReference type="CDD" id="cd00082">
    <property type="entry name" value="HisKA"/>
    <property type="match status" value="1"/>
</dbReference>
<dbReference type="Gene3D" id="1.10.287.130">
    <property type="match status" value="1"/>
</dbReference>
<evidence type="ECO:0000256" key="4">
    <source>
        <dbReference type="ARBA" id="ARBA00022475"/>
    </source>
</evidence>
<evidence type="ECO:0000256" key="14">
    <source>
        <dbReference type="SAM" id="Phobius"/>
    </source>
</evidence>
<dbReference type="PROSITE" id="PS50885">
    <property type="entry name" value="HAMP"/>
    <property type="match status" value="1"/>
</dbReference>
<dbReference type="SUPFAM" id="SSF55874">
    <property type="entry name" value="ATPase domain of HSP90 chaperone/DNA topoisomerase II/histidine kinase"/>
    <property type="match status" value="1"/>
</dbReference>
<dbReference type="GO" id="GO:0005886">
    <property type="term" value="C:plasma membrane"/>
    <property type="evidence" value="ECO:0007669"/>
    <property type="project" value="UniProtKB-SubCell"/>
</dbReference>
<dbReference type="AlphaFoldDB" id="A0A1M4WEC3"/>
<dbReference type="CDD" id="cd06225">
    <property type="entry name" value="HAMP"/>
    <property type="match status" value="1"/>
</dbReference>
<comment type="catalytic activity">
    <reaction evidence="1">
        <text>ATP + protein L-histidine = ADP + protein N-phospho-L-histidine.</text>
        <dbReference type="EC" id="2.7.13.3"/>
    </reaction>
</comment>
<dbReference type="InterPro" id="IPR050398">
    <property type="entry name" value="HssS/ArlS-like"/>
</dbReference>
<evidence type="ECO:0000256" key="13">
    <source>
        <dbReference type="ARBA" id="ARBA00023136"/>
    </source>
</evidence>
<name>A0A1M4WEC3_9CLOT</name>
<keyword evidence="18" id="KW-1185">Reference proteome</keyword>
<dbReference type="InterPro" id="IPR036890">
    <property type="entry name" value="HATPase_C_sf"/>
</dbReference>
<evidence type="ECO:0000256" key="7">
    <source>
        <dbReference type="ARBA" id="ARBA00022692"/>
    </source>
</evidence>
<dbReference type="PRINTS" id="PR00344">
    <property type="entry name" value="BCTRLSENSOR"/>
</dbReference>
<keyword evidence="8" id="KW-0547">Nucleotide-binding</keyword>
<evidence type="ECO:0000256" key="5">
    <source>
        <dbReference type="ARBA" id="ARBA00022553"/>
    </source>
</evidence>
<evidence type="ECO:0000313" key="17">
    <source>
        <dbReference type="EMBL" id="SHE79586.1"/>
    </source>
</evidence>
<dbReference type="GO" id="GO:0005524">
    <property type="term" value="F:ATP binding"/>
    <property type="evidence" value="ECO:0007669"/>
    <property type="project" value="UniProtKB-KW"/>
</dbReference>
<dbReference type="PANTHER" id="PTHR45528:SF1">
    <property type="entry name" value="SENSOR HISTIDINE KINASE CPXA"/>
    <property type="match status" value="1"/>
</dbReference>
<dbReference type="SMART" id="SM00304">
    <property type="entry name" value="HAMP"/>
    <property type="match status" value="1"/>
</dbReference>
<gene>
    <name evidence="17" type="ORF">SAMN05443638_1125</name>
</gene>
<evidence type="ECO:0000256" key="9">
    <source>
        <dbReference type="ARBA" id="ARBA00022777"/>
    </source>
</evidence>
<dbReference type="InterPro" id="IPR003660">
    <property type="entry name" value="HAMP_dom"/>
</dbReference>
<evidence type="ECO:0000259" key="16">
    <source>
        <dbReference type="PROSITE" id="PS50885"/>
    </source>
</evidence>
<dbReference type="PANTHER" id="PTHR45528">
    <property type="entry name" value="SENSOR HISTIDINE KINASE CPXA"/>
    <property type="match status" value="1"/>
</dbReference>
<evidence type="ECO:0000256" key="2">
    <source>
        <dbReference type="ARBA" id="ARBA00004651"/>
    </source>
</evidence>
<evidence type="ECO:0000256" key="6">
    <source>
        <dbReference type="ARBA" id="ARBA00022679"/>
    </source>
</evidence>
<dbReference type="InterPro" id="IPR005467">
    <property type="entry name" value="His_kinase_dom"/>
</dbReference>
<dbReference type="GO" id="GO:0000155">
    <property type="term" value="F:phosphorelay sensor kinase activity"/>
    <property type="evidence" value="ECO:0007669"/>
    <property type="project" value="InterPro"/>
</dbReference>
<keyword evidence="13 14" id="KW-0472">Membrane</keyword>
<evidence type="ECO:0000259" key="15">
    <source>
        <dbReference type="PROSITE" id="PS50109"/>
    </source>
</evidence>
<dbReference type="SUPFAM" id="SSF47384">
    <property type="entry name" value="Homodimeric domain of signal transducing histidine kinase"/>
    <property type="match status" value="1"/>
</dbReference>
<dbReference type="STRING" id="1533.SAMN05443638_1125"/>
<proteinExistence type="predicted"/>
<dbReference type="Pfam" id="PF00672">
    <property type="entry name" value="HAMP"/>
    <property type="match status" value="1"/>
</dbReference>
<keyword evidence="11 14" id="KW-1133">Transmembrane helix</keyword>
<keyword evidence="7 14" id="KW-0812">Transmembrane</keyword>
<evidence type="ECO:0000256" key="3">
    <source>
        <dbReference type="ARBA" id="ARBA00012438"/>
    </source>
</evidence>
<dbReference type="Gene3D" id="1.10.8.500">
    <property type="entry name" value="HAMP domain in histidine kinase"/>
    <property type="match status" value="1"/>
</dbReference>
<dbReference type="EC" id="2.7.13.3" evidence="3"/>
<keyword evidence="6" id="KW-0808">Transferase</keyword>
<keyword evidence="9 17" id="KW-0418">Kinase</keyword>
<sequence>MEKIGWRMKSIKTKLIINFLLIIFSTIMLLEVLFIIFIQRYFYDSTEALLVNQIKVSANFYDRYFSSSSLVENIYDNVDVFWKQTNAQVQIIDSHGKLLLDSLGVKENDFVETSDVKKALKAQQGRWIGKVSYDSNEVLSVAYPLKSGDKVVGVLRYITSLKEVNKSVRSITIVFTIIGIMVMIISIMLSYFLAKGIINPIKSVTKVAEKMAKGDLTVRTNHKFKEDEIGKLAETLDYMAEEILKRENLKNEFISSVSHELRTPLTAIKGWAITLNNDFTDKEMLKTGFDIIEKETDRLAAMVEELLDFSKLISGKIQFKDEEINLNELLQYINVYFSLRAEREKISFKVEFEENLPNITGDGDRLKQVFINILDNAFKFTEENGAVFFKVYKNDNYINIVIKDNGCGISEEELPKVKEKFYKGKNSKSQNGIGLSICDEIIKYHNGNFKIKSVINQGTEVIVMLPITKNRG</sequence>
<keyword evidence="4" id="KW-1003">Cell membrane</keyword>
<keyword evidence="12" id="KW-0902">Two-component regulatory system</keyword>
<evidence type="ECO:0000256" key="12">
    <source>
        <dbReference type="ARBA" id="ARBA00023012"/>
    </source>
</evidence>
<dbReference type="Pfam" id="PF00512">
    <property type="entry name" value="HisKA"/>
    <property type="match status" value="1"/>
</dbReference>
<keyword evidence="5" id="KW-0597">Phosphoprotein</keyword>
<evidence type="ECO:0000256" key="1">
    <source>
        <dbReference type="ARBA" id="ARBA00000085"/>
    </source>
</evidence>
<dbReference type="FunFam" id="1.10.287.130:FF:000001">
    <property type="entry name" value="Two-component sensor histidine kinase"/>
    <property type="match status" value="1"/>
</dbReference>
<comment type="subcellular location">
    <subcellularLocation>
        <location evidence="2">Cell membrane</location>
        <topology evidence="2">Multi-pass membrane protein</topology>
    </subcellularLocation>
</comment>
<evidence type="ECO:0000256" key="8">
    <source>
        <dbReference type="ARBA" id="ARBA00022741"/>
    </source>
</evidence>
<dbReference type="Pfam" id="PF02518">
    <property type="entry name" value="HATPase_c"/>
    <property type="match status" value="1"/>
</dbReference>
<dbReference type="Proteomes" id="UP000184035">
    <property type="component" value="Unassembled WGS sequence"/>
</dbReference>
<dbReference type="Gene3D" id="3.30.565.10">
    <property type="entry name" value="Histidine kinase-like ATPase, C-terminal domain"/>
    <property type="match status" value="1"/>
</dbReference>
<dbReference type="SUPFAM" id="SSF158472">
    <property type="entry name" value="HAMP domain-like"/>
    <property type="match status" value="1"/>
</dbReference>
<dbReference type="SMART" id="SM00387">
    <property type="entry name" value="HATPase_c"/>
    <property type="match status" value="1"/>
</dbReference>
<keyword evidence="10" id="KW-0067">ATP-binding</keyword>
<dbReference type="InterPro" id="IPR036097">
    <property type="entry name" value="HisK_dim/P_sf"/>
</dbReference>
<feature type="domain" description="HAMP" evidence="16">
    <location>
        <begin position="195"/>
        <end position="248"/>
    </location>
</feature>